<proteinExistence type="predicted"/>
<sequence>MAITKSLRWVPMRSISVAKTNTEGDKNLSDKAASNMEKESRHTAEDIDTTIIAVREKEEETVSMHSIFGNLFHCWGAYEMRETTGAYAPAQLEIETRLKESRKQALEQIEAKLRKQEEEERAQRLIEKFKMNMKLLEAKKAAEAKNQAEHEASQAIEIDISKDLMKTLQAKEKALRALEAKKAAEAKKQAAAEAKKAAKAEKLAQKDVKEASESKKHATAETKEATEDEKLAQKDAKEG</sequence>
<dbReference type="Proteomes" id="UP001224775">
    <property type="component" value="Unassembled WGS sequence"/>
</dbReference>
<reference evidence="2" key="1">
    <citation type="submission" date="2023-06" db="EMBL/GenBank/DDBJ databases">
        <title>Survivors Of The Sea: Transcriptome response of Skeletonema marinoi to long-term dormancy.</title>
        <authorList>
            <person name="Pinder M.I.M."/>
            <person name="Kourtchenko O."/>
            <person name="Robertson E.K."/>
            <person name="Larsson T."/>
            <person name="Maumus F."/>
            <person name="Osuna-Cruz C.M."/>
            <person name="Vancaester E."/>
            <person name="Stenow R."/>
            <person name="Vandepoele K."/>
            <person name="Ploug H."/>
            <person name="Bruchert V."/>
            <person name="Godhe A."/>
            <person name="Topel M."/>
        </authorList>
    </citation>
    <scope>NUCLEOTIDE SEQUENCE</scope>
    <source>
        <strain evidence="2">R05AC</strain>
    </source>
</reference>
<dbReference type="EMBL" id="JATAAI010000026">
    <property type="protein sequence ID" value="KAK1737326.1"/>
    <property type="molecule type" value="Genomic_DNA"/>
</dbReference>
<protein>
    <submittedName>
        <fullName evidence="2">Uncharacterized protein</fullName>
    </submittedName>
</protein>
<comment type="caution">
    <text evidence="2">The sequence shown here is derived from an EMBL/GenBank/DDBJ whole genome shotgun (WGS) entry which is preliminary data.</text>
</comment>
<keyword evidence="3" id="KW-1185">Reference proteome</keyword>
<feature type="region of interest" description="Disordered" evidence="1">
    <location>
        <begin position="181"/>
        <end position="239"/>
    </location>
</feature>
<feature type="region of interest" description="Disordered" evidence="1">
    <location>
        <begin position="21"/>
        <end position="43"/>
    </location>
</feature>
<evidence type="ECO:0000313" key="3">
    <source>
        <dbReference type="Proteomes" id="UP001224775"/>
    </source>
</evidence>
<accession>A0AAD8Y1V6</accession>
<gene>
    <name evidence="2" type="ORF">QTG54_012193</name>
</gene>
<name>A0AAD8Y1V6_9STRA</name>
<evidence type="ECO:0000313" key="2">
    <source>
        <dbReference type="EMBL" id="KAK1737326.1"/>
    </source>
</evidence>
<dbReference type="AlphaFoldDB" id="A0AAD8Y1V6"/>
<organism evidence="2 3">
    <name type="scientific">Skeletonema marinoi</name>
    <dbReference type="NCBI Taxonomy" id="267567"/>
    <lineage>
        <taxon>Eukaryota</taxon>
        <taxon>Sar</taxon>
        <taxon>Stramenopiles</taxon>
        <taxon>Ochrophyta</taxon>
        <taxon>Bacillariophyta</taxon>
        <taxon>Coscinodiscophyceae</taxon>
        <taxon>Thalassiosirophycidae</taxon>
        <taxon>Thalassiosirales</taxon>
        <taxon>Skeletonemataceae</taxon>
        <taxon>Skeletonema</taxon>
        <taxon>Skeletonema marinoi-dohrnii complex</taxon>
    </lineage>
</organism>
<evidence type="ECO:0000256" key="1">
    <source>
        <dbReference type="SAM" id="MobiDB-lite"/>
    </source>
</evidence>